<feature type="compositionally biased region" description="Basic and acidic residues" evidence="10">
    <location>
        <begin position="219"/>
        <end position="229"/>
    </location>
</feature>
<reference evidence="11" key="1">
    <citation type="submission" date="2022-03" db="EMBL/GenBank/DDBJ databases">
        <authorList>
            <person name="Tunstrom K."/>
        </authorList>
    </citation>
    <scope>NUCLEOTIDE SEQUENCE</scope>
</reference>
<evidence type="ECO:0000256" key="6">
    <source>
        <dbReference type="ARBA" id="ARBA00023274"/>
    </source>
</evidence>
<evidence type="ECO:0000313" key="11">
    <source>
        <dbReference type="EMBL" id="CAH2105589.1"/>
    </source>
</evidence>
<dbReference type="AlphaFoldDB" id="A0AAU9V616"/>
<comment type="subcellular location">
    <subcellularLocation>
        <location evidence="1">Mitochondrion</location>
    </subcellularLocation>
</comment>
<dbReference type="PANTHER" id="PTHR21026">
    <property type="entry name" value="39S RIBOSOMAL PROTEIN L32, MITOCHONDRIAL"/>
    <property type="match status" value="1"/>
</dbReference>
<evidence type="ECO:0000256" key="3">
    <source>
        <dbReference type="ARBA" id="ARBA00022946"/>
    </source>
</evidence>
<feature type="compositionally biased region" description="Polar residues" evidence="10">
    <location>
        <begin position="206"/>
        <end position="218"/>
    </location>
</feature>
<dbReference type="InterPro" id="IPR002677">
    <property type="entry name" value="Ribosomal_bL32"/>
</dbReference>
<keyword evidence="5" id="KW-0496">Mitochondrion</keyword>
<keyword evidence="4" id="KW-0689">Ribosomal protein</keyword>
<gene>
    <name evidence="11" type="ORF">EEDITHA_LOCUS19829</name>
</gene>
<evidence type="ECO:0000256" key="4">
    <source>
        <dbReference type="ARBA" id="ARBA00022980"/>
    </source>
</evidence>
<dbReference type="PANTHER" id="PTHR21026:SF2">
    <property type="entry name" value="LARGE RIBOSOMAL SUBUNIT PROTEIN BL32M"/>
    <property type="match status" value="1"/>
</dbReference>
<proteinExistence type="inferred from homology"/>
<comment type="similarity">
    <text evidence="2">Belongs to the bacterial ribosomal protein bL32 family.</text>
</comment>
<dbReference type="EMBL" id="CAKOGL010000028">
    <property type="protein sequence ID" value="CAH2105589.1"/>
    <property type="molecule type" value="Genomic_DNA"/>
</dbReference>
<accession>A0AAU9V616</accession>
<evidence type="ECO:0000256" key="7">
    <source>
        <dbReference type="ARBA" id="ARBA00039935"/>
    </source>
</evidence>
<comment type="caution">
    <text evidence="11">The sequence shown here is derived from an EMBL/GenBank/DDBJ whole genome shotgun (WGS) entry which is preliminary data.</text>
</comment>
<evidence type="ECO:0000256" key="5">
    <source>
        <dbReference type="ARBA" id="ARBA00023128"/>
    </source>
</evidence>
<dbReference type="Proteomes" id="UP001153954">
    <property type="component" value="Unassembled WGS sequence"/>
</dbReference>
<name>A0AAU9V616_EUPED</name>
<dbReference type="GO" id="GO:0005762">
    <property type="term" value="C:mitochondrial large ribosomal subunit"/>
    <property type="evidence" value="ECO:0007669"/>
    <property type="project" value="TreeGrafter"/>
</dbReference>
<protein>
    <recommendedName>
        <fullName evidence="7">Large ribosomal subunit protein bL32m</fullName>
    </recommendedName>
    <alternativeName>
        <fullName evidence="8">39S ribosomal protein L32, mitochondrial</fullName>
    </alternativeName>
</protein>
<keyword evidence="3" id="KW-0809">Transit peptide</keyword>
<dbReference type="InterPro" id="IPR051991">
    <property type="entry name" value="Mitoribosomal_protein_bL32"/>
</dbReference>
<dbReference type="Pfam" id="PF01783">
    <property type="entry name" value="Ribosomal_L32p"/>
    <property type="match status" value="1"/>
</dbReference>
<dbReference type="SUPFAM" id="SSF57829">
    <property type="entry name" value="Zn-binding ribosomal proteins"/>
    <property type="match status" value="1"/>
</dbReference>
<evidence type="ECO:0000256" key="9">
    <source>
        <dbReference type="ARBA" id="ARBA00045766"/>
    </source>
</evidence>
<dbReference type="InterPro" id="IPR011332">
    <property type="entry name" value="Ribosomal_zn-bd"/>
</dbReference>
<dbReference type="GO" id="GO:0003735">
    <property type="term" value="F:structural constituent of ribosome"/>
    <property type="evidence" value="ECO:0007669"/>
    <property type="project" value="InterPro"/>
</dbReference>
<comment type="function">
    <text evidence="9">Component of the mitochondrial large ribosomal subunit (mt-LSU). The mitochondrial ribosome (mitoribosome) is a large ribonucleoprotein complex responsible for the synthesis of proteins inside mitochondria.</text>
</comment>
<evidence type="ECO:0000256" key="8">
    <source>
        <dbReference type="ARBA" id="ARBA00042577"/>
    </source>
</evidence>
<evidence type="ECO:0000256" key="1">
    <source>
        <dbReference type="ARBA" id="ARBA00004173"/>
    </source>
</evidence>
<keyword evidence="12" id="KW-1185">Reference proteome</keyword>
<feature type="region of interest" description="Disordered" evidence="10">
    <location>
        <begin position="206"/>
        <end position="229"/>
    </location>
</feature>
<keyword evidence="6" id="KW-0687">Ribonucleoprotein</keyword>
<organism evidence="11 12">
    <name type="scientific">Euphydryas editha</name>
    <name type="common">Edith's checkerspot</name>
    <dbReference type="NCBI Taxonomy" id="104508"/>
    <lineage>
        <taxon>Eukaryota</taxon>
        <taxon>Metazoa</taxon>
        <taxon>Ecdysozoa</taxon>
        <taxon>Arthropoda</taxon>
        <taxon>Hexapoda</taxon>
        <taxon>Insecta</taxon>
        <taxon>Pterygota</taxon>
        <taxon>Neoptera</taxon>
        <taxon>Endopterygota</taxon>
        <taxon>Lepidoptera</taxon>
        <taxon>Glossata</taxon>
        <taxon>Ditrysia</taxon>
        <taxon>Papilionoidea</taxon>
        <taxon>Nymphalidae</taxon>
        <taxon>Nymphalinae</taxon>
        <taxon>Euphydryas</taxon>
    </lineage>
</organism>
<evidence type="ECO:0000313" key="12">
    <source>
        <dbReference type="Proteomes" id="UP001153954"/>
    </source>
</evidence>
<evidence type="ECO:0000256" key="2">
    <source>
        <dbReference type="ARBA" id="ARBA00008560"/>
    </source>
</evidence>
<dbReference type="GO" id="GO:0006412">
    <property type="term" value="P:translation"/>
    <property type="evidence" value="ECO:0007669"/>
    <property type="project" value="InterPro"/>
</dbReference>
<sequence>MLARCARKHDAARLMTAPLNLTARPPSNKLVKMIPRLSYLINVLRNFERNIFQSFGYPPRELALAYIHQKELPQQQTKFNLKDLIGDGILLAVPKFRRTIEKRWKRKYGSPEYGLKILLPKTNIAVCNECGHHHERGRLCGNCYKRTEIETKEIQAKIEEKLGNNKPIENDVIVLYDGENLPDEPKEFWQGKRIIEMKKERPQWFSKNLLQKTTQQPSESKDVKPTDLA</sequence>
<evidence type="ECO:0000256" key="10">
    <source>
        <dbReference type="SAM" id="MobiDB-lite"/>
    </source>
</evidence>